<evidence type="ECO:0000313" key="1">
    <source>
        <dbReference type="EMBL" id="AGL83055.1"/>
    </source>
</evidence>
<dbReference type="AlphaFoldDB" id="A0A2C9EHE8"/>
<name>A0A2C9EHE8_PSEPH</name>
<dbReference type="HOGENOM" id="CLU_133263_0_0_6"/>
<reference evidence="2" key="1">
    <citation type="journal article" date="2014" name="Genome Announc.">
        <title>Full-genome sequence of the plant growth-promoting bacterium Pseudomonas protegens CHA0.</title>
        <authorList>
            <person name="Jousset A."/>
            <person name="Schuldes J."/>
            <person name="Keel C."/>
            <person name="Maurhofer M."/>
            <person name="Daniel R."/>
            <person name="Scheu S."/>
            <person name="Thuermer A."/>
        </authorList>
    </citation>
    <scope>NUCLEOTIDE SEQUENCE [LARGE SCALE GENOMIC DNA]</scope>
    <source>
        <strain evidence="2">DSM 19095 / LMG 27888 / CFBP 6595 / CHA0</strain>
    </source>
</reference>
<dbReference type="RefSeq" id="WP_015634372.1">
    <property type="nucleotide sequence ID" value="NC_021237.1"/>
</dbReference>
<protein>
    <submittedName>
        <fullName evidence="1">Uncharacterized protein</fullName>
    </submittedName>
</protein>
<gene>
    <name evidence="1" type="ORF">PFLCHA0_c12630</name>
</gene>
<accession>A0A2C9EHE8</accession>
<dbReference type="GeneID" id="57474248"/>
<dbReference type="eggNOG" id="ENOG502ZB5W">
    <property type="taxonomic scope" value="Bacteria"/>
</dbReference>
<dbReference type="EMBL" id="CP003190">
    <property type="protein sequence ID" value="AGL83055.1"/>
    <property type="molecule type" value="Genomic_DNA"/>
</dbReference>
<organism evidence="1 2">
    <name type="scientific">Pseudomonas protegens (strain DSM 19095 / LMG 27888 / CFBP 6595 / CHA0)</name>
    <dbReference type="NCBI Taxonomy" id="1124983"/>
    <lineage>
        <taxon>Bacteria</taxon>
        <taxon>Pseudomonadati</taxon>
        <taxon>Pseudomonadota</taxon>
        <taxon>Gammaproteobacteria</taxon>
        <taxon>Pseudomonadales</taxon>
        <taxon>Pseudomonadaceae</taxon>
        <taxon>Pseudomonas</taxon>
    </lineage>
</organism>
<dbReference type="KEGG" id="pprc:PFLCHA0_c12630"/>
<sequence length="171" mass="18172">MNIRGWLAIAVAAGLLYALGYVSGAGSERSNNQRLDEARLKQSFEQGRALGTIREKVVVEYVDRIVKVYQTGATITKEVPVYVSKAADRACVVPAGFVRVHDAGAANLPVAGGPSVTDGAASGLALSTVAASVVDNYSECHANAEQLKALQRWVRESQAVLRSTTEMLLQP</sequence>
<dbReference type="Proteomes" id="UP000013940">
    <property type="component" value="Chromosome"/>
</dbReference>
<evidence type="ECO:0000313" key="2">
    <source>
        <dbReference type="Proteomes" id="UP000013940"/>
    </source>
</evidence>
<proteinExistence type="predicted"/>